<accession>A0A497Y2D9</accession>
<dbReference type="EMBL" id="RCCK01000011">
    <property type="protein sequence ID" value="RLJ76932.1"/>
    <property type="molecule type" value="Genomic_DNA"/>
</dbReference>
<reference evidence="1 2" key="1">
    <citation type="submission" date="2018-10" db="EMBL/GenBank/DDBJ databases">
        <title>Genomic Encyclopedia of Archaeal and Bacterial Type Strains, Phase II (KMG-II): from individual species to whole genera.</title>
        <authorList>
            <person name="Goeker M."/>
        </authorList>
    </citation>
    <scope>NUCLEOTIDE SEQUENCE [LARGE SCALE GENOMIC DNA]</scope>
    <source>
        <strain evidence="1 2">DSM 19624</strain>
    </source>
</reference>
<proteinExistence type="predicted"/>
<dbReference type="AlphaFoldDB" id="A0A497Y2D9"/>
<evidence type="ECO:0000313" key="1">
    <source>
        <dbReference type="EMBL" id="RLJ76932.1"/>
    </source>
</evidence>
<comment type="caution">
    <text evidence="1">The sequence shown here is derived from an EMBL/GenBank/DDBJ whole genome shotgun (WGS) entry which is preliminary data.</text>
</comment>
<evidence type="ECO:0000313" key="2">
    <source>
        <dbReference type="Proteomes" id="UP000273898"/>
    </source>
</evidence>
<dbReference type="Proteomes" id="UP000273898">
    <property type="component" value="Unassembled WGS sequence"/>
</dbReference>
<name>A0A497Y2D9_9SPHI</name>
<sequence length="45" mass="4834">MTGILPKGGIPVSFLFVILSVVEGSLETDFSVPLHFSRNDGKEAK</sequence>
<protein>
    <submittedName>
        <fullName evidence="1">Uncharacterized protein</fullName>
    </submittedName>
</protein>
<organism evidence="1 2">
    <name type="scientific">Pedobacter alluvionis</name>
    <dbReference type="NCBI Taxonomy" id="475253"/>
    <lineage>
        <taxon>Bacteria</taxon>
        <taxon>Pseudomonadati</taxon>
        <taxon>Bacteroidota</taxon>
        <taxon>Sphingobacteriia</taxon>
        <taxon>Sphingobacteriales</taxon>
        <taxon>Sphingobacteriaceae</taxon>
        <taxon>Pedobacter</taxon>
    </lineage>
</organism>
<gene>
    <name evidence="1" type="ORF">BCL90_1986</name>
</gene>